<dbReference type="EMBL" id="JAIZAY010000001">
    <property type="protein sequence ID" value="KAJ8048110.1"/>
    <property type="molecule type" value="Genomic_DNA"/>
</dbReference>
<keyword evidence="2" id="KW-1017">Isopeptide bond</keyword>
<dbReference type="GO" id="GO:0003723">
    <property type="term" value="F:RNA binding"/>
    <property type="evidence" value="ECO:0007669"/>
    <property type="project" value="InterPro"/>
</dbReference>
<dbReference type="SUPFAM" id="SSF109905">
    <property type="entry name" value="Surp module (SWAP domain)"/>
    <property type="match status" value="2"/>
</dbReference>
<dbReference type="FunFam" id="1.10.10.790:FF:000002">
    <property type="entry name" value="Splicing factor 3A subunit 1"/>
    <property type="match status" value="1"/>
</dbReference>
<gene>
    <name evidence="17" type="ORF">HOLleu_00284</name>
</gene>
<dbReference type="PANTHER" id="PTHR15316">
    <property type="entry name" value="SPLICEOSOME ASSOCIATED PROTEIN 114/SWAP SPLICING FACTOR-RELATED"/>
    <property type="match status" value="1"/>
</dbReference>
<dbReference type="InterPro" id="IPR035563">
    <property type="entry name" value="SF3As1_ubi"/>
</dbReference>
<feature type="compositionally biased region" description="Basic and acidic residues" evidence="14">
    <location>
        <begin position="449"/>
        <end position="458"/>
    </location>
</feature>
<evidence type="ECO:0000256" key="1">
    <source>
        <dbReference type="ARBA" id="ARBA00004324"/>
    </source>
</evidence>
<feature type="compositionally biased region" description="Basic and acidic residues" evidence="14">
    <location>
        <begin position="600"/>
        <end position="620"/>
    </location>
</feature>
<feature type="compositionally biased region" description="Acidic residues" evidence="14">
    <location>
        <begin position="397"/>
        <end position="417"/>
    </location>
</feature>
<evidence type="ECO:0000256" key="10">
    <source>
        <dbReference type="ARBA" id="ARBA00023242"/>
    </source>
</evidence>
<sequence>MPAEVVKSVEEVKESENETPKAPSAKPMVGIIYPPPEVRNIVDKTAGFVARNGPEFEGRIRQNEVSNAKFNFLNPGDPYHAYYRHKVKEFVEGKANETAATTVPKVAPPKPVAQVIETIVPKEAPATFEFTADPPSINTFELDIVKLTAQFVARNGRQFLTNLMNKESRNYLFDFLRPQHSMFNYFTKLVEQYTKILIPPKDLQKKLRACDSMKAVLDEVRYRVEWEKLQEKQRRKEEEARERERVAYAQIDWHNFVVVETVDYQPNEQGQFPPPIQQDEVGNRVIAEERFEQFGETLAEDEDVEMEVEEEESSESESDESEEDEDEDGEKEGKEIKEKKKKKKKVVERKEESEEEEEEEEEEEDEEEKDVATRDKLAEDAATPPLKTTDDQNTEVQDMDEGDSDMEESDEEEEADEESKVKDEEKSAPGSKDSLPMPPPLPPQPGEVQIRKDYDPKAPKPAVSTAADDKFLVSPITGMKIPADKMEEHMRIGLLDQRWMEQRSQNIERAKEEEVFAAGGSIAENIKKLAERRTDIFGEGDVETQIGKKIGEEEDPSAKQKVIWDGHSASMESTTRKAQANITIEEQIEALHKAQGLLPDEEKERIGPKKVQEQKGEAPKPPRPPPPKPKAPAPMTRPPMQRNMPPLPPPPTPVNVVMPPGMPVIRAQPVVAMQAQPPMMAQQSILVRPMMGGPSPMDMPRPPPVIPPQQMIPPPPPFPGGGGPVGPGPDGEPPAKRQKTEDSLIPEQQFLSMHRGPVSFRIQIPAQSDKPEWKLNGQMMNIMLPLTDQVSVIKAKIFEELGMPTGKQKLQYEGMFIKDSNTLAFYNFMNGSVVQLQVKERGGRKR</sequence>
<dbReference type="Pfam" id="PF12230">
    <property type="entry name" value="PRP21_like_P"/>
    <property type="match status" value="2"/>
</dbReference>
<feature type="region of interest" description="Disordered" evidence="14">
    <location>
        <begin position="595"/>
        <end position="651"/>
    </location>
</feature>
<dbReference type="FunFam" id="1.10.10.790:FF:000001">
    <property type="entry name" value="Splicing factor 3a, subunit 1"/>
    <property type="match status" value="1"/>
</dbReference>
<dbReference type="GO" id="GO:0016607">
    <property type="term" value="C:nuclear speck"/>
    <property type="evidence" value="ECO:0007669"/>
    <property type="project" value="UniProtKB-SubCell"/>
</dbReference>
<dbReference type="SMART" id="SM00648">
    <property type="entry name" value="SWAP"/>
    <property type="match status" value="2"/>
</dbReference>
<evidence type="ECO:0000256" key="3">
    <source>
        <dbReference type="ARBA" id="ARBA00022553"/>
    </source>
</evidence>
<evidence type="ECO:0000256" key="5">
    <source>
        <dbReference type="ARBA" id="ARBA00022728"/>
    </source>
</evidence>
<keyword evidence="18" id="KW-1185">Reference proteome</keyword>
<dbReference type="CDD" id="cd01800">
    <property type="entry name" value="Ubl_SF3a120"/>
    <property type="match status" value="1"/>
</dbReference>
<dbReference type="Pfam" id="PF00240">
    <property type="entry name" value="ubiquitin"/>
    <property type="match status" value="1"/>
</dbReference>
<dbReference type="Gene3D" id="1.10.10.790">
    <property type="entry name" value="Surp module"/>
    <property type="match status" value="2"/>
</dbReference>
<comment type="subcellular location">
    <subcellularLocation>
        <location evidence="1">Nucleus speckle</location>
    </subcellularLocation>
</comment>
<reference evidence="17" key="1">
    <citation type="submission" date="2021-10" db="EMBL/GenBank/DDBJ databases">
        <title>Tropical sea cucumber genome reveals ecological adaptation and Cuvierian tubules defense mechanism.</title>
        <authorList>
            <person name="Chen T."/>
        </authorList>
    </citation>
    <scope>NUCLEOTIDE SEQUENCE</scope>
    <source>
        <strain evidence="17">Nanhai2018</strain>
        <tissue evidence="17">Muscle</tissue>
    </source>
</reference>
<dbReference type="PANTHER" id="PTHR15316:SF1">
    <property type="entry name" value="SPLICING FACTOR 3A SUBUNIT 1"/>
    <property type="match status" value="1"/>
</dbReference>
<feature type="compositionally biased region" description="Basic and acidic residues" evidence="14">
    <location>
        <begin position="418"/>
        <end position="427"/>
    </location>
</feature>
<name>A0A9Q1CNW4_HOLLE</name>
<accession>A0A9Q1CNW4</accession>
<proteinExistence type="predicted"/>
<feature type="domain" description="SURP motif" evidence="16">
    <location>
        <begin position="144"/>
        <end position="186"/>
    </location>
</feature>
<evidence type="ECO:0000256" key="13">
    <source>
        <dbReference type="ARBA" id="ARBA00074916"/>
    </source>
</evidence>
<dbReference type="GO" id="GO:0045292">
    <property type="term" value="P:mRNA cis splicing, via spliceosome"/>
    <property type="evidence" value="ECO:0007669"/>
    <property type="project" value="InterPro"/>
</dbReference>
<evidence type="ECO:0000256" key="9">
    <source>
        <dbReference type="ARBA" id="ARBA00023187"/>
    </source>
</evidence>
<evidence type="ECO:0000256" key="14">
    <source>
        <dbReference type="SAM" id="MobiDB-lite"/>
    </source>
</evidence>
<evidence type="ECO:0000256" key="6">
    <source>
        <dbReference type="ARBA" id="ARBA00022737"/>
    </source>
</evidence>
<feature type="compositionally biased region" description="Acidic residues" evidence="14">
    <location>
        <begin position="353"/>
        <end position="369"/>
    </location>
</feature>
<dbReference type="InterPro" id="IPR045146">
    <property type="entry name" value="SF3A1"/>
</dbReference>
<dbReference type="InterPro" id="IPR000626">
    <property type="entry name" value="Ubiquitin-like_dom"/>
</dbReference>
<feature type="compositionally biased region" description="Pro residues" evidence="14">
    <location>
        <begin position="707"/>
        <end position="719"/>
    </location>
</feature>
<feature type="region of interest" description="Disordered" evidence="14">
    <location>
        <begin position="296"/>
        <end position="470"/>
    </location>
</feature>
<dbReference type="InterPro" id="IPR035967">
    <property type="entry name" value="SWAP/Surp_sf"/>
</dbReference>
<evidence type="ECO:0000313" key="18">
    <source>
        <dbReference type="Proteomes" id="UP001152320"/>
    </source>
</evidence>
<dbReference type="InterPro" id="IPR022030">
    <property type="entry name" value="SF3A1_dom"/>
</dbReference>
<feature type="compositionally biased region" description="Basic and acidic residues" evidence="14">
    <location>
        <begin position="370"/>
        <end position="379"/>
    </location>
</feature>
<evidence type="ECO:0000256" key="7">
    <source>
        <dbReference type="ARBA" id="ARBA00022843"/>
    </source>
</evidence>
<dbReference type="GO" id="GO:0071013">
    <property type="term" value="C:catalytic step 2 spliceosome"/>
    <property type="evidence" value="ECO:0007669"/>
    <property type="project" value="TreeGrafter"/>
</dbReference>
<feature type="compositionally biased region" description="Basic and acidic residues" evidence="14">
    <location>
        <begin position="7"/>
        <end position="19"/>
    </location>
</feature>
<evidence type="ECO:0000313" key="17">
    <source>
        <dbReference type="EMBL" id="KAJ8048110.1"/>
    </source>
</evidence>
<dbReference type="SUPFAM" id="SSF54236">
    <property type="entry name" value="Ubiquitin-like"/>
    <property type="match status" value="1"/>
</dbReference>
<feature type="region of interest" description="Disordered" evidence="14">
    <location>
        <begin position="707"/>
        <end position="741"/>
    </location>
</feature>
<dbReference type="Gene3D" id="3.10.20.90">
    <property type="entry name" value="Phosphatidylinositol 3-kinase Catalytic Subunit, Chain A, domain 1"/>
    <property type="match status" value="1"/>
</dbReference>
<comment type="subunit">
    <text evidence="12">Component of the 17S U2 SnRNP complex, a ribonucleoprotein complex that contains small nuclear RNA (snRNA) U2 and a number of specific proteins. Part of the SF3A subcomplex of the 17S U2 SnRNP complex which is composed of three subunits; SF3A3/SAP61, SF3A2/SAP62 and SF3A1/SAP114. SF3A associates with the splicing factor SF3B and a 12S RNA unit to form the mature 17S U2 small nuclear ribonucleoprotein complex (17S U2 snRNP). SF3A1 functions as a scaffold that interacts directly with both SF3A2 and SF3A3. Identified in the spliceosome 'E' complex, a precursor of the spliceosome 'A' complex. Identified in the spliceosome 'A' and 'B' complexes. Identified in the spliceosome 'C' complex. Interacts with P2RX6; resulting in a reduction of the splicing activity.</text>
</comment>
<dbReference type="PROSITE" id="PS50053">
    <property type="entry name" value="UBIQUITIN_2"/>
    <property type="match status" value="1"/>
</dbReference>
<feature type="domain" description="SURP motif" evidence="16">
    <location>
        <begin position="41"/>
        <end position="83"/>
    </location>
</feature>
<feature type="compositionally biased region" description="Pro residues" evidence="14">
    <location>
        <begin position="621"/>
        <end position="637"/>
    </location>
</feature>
<keyword evidence="6" id="KW-0677">Repeat</keyword>
<keyword evidence="8" id="KW-0007">Acetylation</keyword>
<keyword evidence="7" id="KW-0832">Ubl conjugation</keyword>
<evidence type="ECO:0000256" key="11">
    <source>
        <dbReference type="ARBA" id="ARBA00060058"/>
    </source>
</evidence>
<keyword evidence="3" id="KW-0597">Phosphoprotein</keyword>
<keyword evidence="5" id="KW-0747">Spliceosome</keyword>
<feature type="compositionally biased region" description="Acidic residues" evidence="14">
    <location>
        <begin position="298"/>
        <end position="330"/>
    </location>
</feature>
<feature type="domain" description="Ubiquitin-like" evidence="15">
    <location>
        <begin position="760"/>
        <end position="843"/>
    </location>
</feature>
<keyword evidence="10" id="KW-0539">Nucleus</keyword>
<dbReference type="GO" id="GO:0071004">
    <property type="term" value="C:U2-type prespliceosome"/>
    <property type="evidence" value="ECO:0007669"/>
    <property type="project" value="TreeGrafter"/>
</dbReference>
<dbReference type="InterPro" id="IPR000061">
    <property type="entry name" value="Surp"/>
</dbReference>
<dbReference type="FunFam" id="3.10.20.90:FF:000091">
    <property type="entry name" value="Splicing factor 3A subunit 1"/>
    <property type="match status" value="1"/>
</dbReference>
<feature type="compositionally biased region" description="Pro residues" evidence="14">
    <location>
        <begin position="436"/>
        <end position="445"/>
    </location>
</feature>
<dbReference type="SMART" id="SM00213">
    <property type="entry name" value="UBQ"/>
    <property type="match status" value="1"/>
</dbReference>
<dbReference type="InterPro" id="IPR029071">
    <property type="entry name" value="Ubiquitin-like_domsf"/>
</dbReference>
<evidence type="ECO:0000256" key="2">
    <source>
        <dbReference type="ARBA" id="ARBA00022499"/>
    </source>
</evidence>
<evidence type="ECO:0000256" key="4">
    <source>
        <dbReference type="ARBA" id="ARBA00022664"/>
    </source>
</evidence>
<keyword evidence="9" id="KW-0508">mRNA splicing</keyword>
<evidence type="ECO:0000259" key="16">
    <source>
        <dbReference type="PROSITE" id="PS50128"/>
    </source>
</evidence>
<dbReference type="GO" id="GO:0005686">
    <property type="term" value="C:U2 snRNP"/>
    <property type="evidence" value="ECO:0007669"/>
    <property type="project" value="TreeGrafter"/>
</dbReference>
<dbReference type="GO" id="GO:0000381">
    <property type="term" value="P:regulation of alternative mRNA splicing, via spliceosome"/>
    <property type="evidence" value="ECO:0007669"/>
    <property type="project" value="TreeGrafter"/>
</dbReference>
<dbReference type="PROSITE" id="PS50128">
    <property type="entry name" value="SURP"/>
    <property type="match status" value="2"/>
</dbReference>
<comment type="caution">
    <text evidence="17">The sequence shown here is derived from an EMBL/GenBank/DDBJ whole genome shotgun (WGS) entry which is preliminary data.</text>
</comment>
<dbReference type="OrthoDB" id="447637at2759"/>
<comment type="function">
    <text evidence="11">Component of the 17S U2 SnRNP complex of the spliceosome, a large ribonucleoprotein complex that removes introns from transcribed pre-mRNAs. The 17S U2 SnRNP complex (1) directly participates in early spliceosome assembly and (2) mediates recognition of the intron branch site during pre-mRNA splicing by promoting the selection of the pre-mRNA branch-site adenosine, the nucleophile for the first step of splicing. Within the 17S U2 SnRNP complex, SF3A1 is part of the SF3A subcomplex that contributes to the assembly of the 17S U2 snRNP, and the subsequent assembly of the pre-spliceosome 'E' complex and the pre-catalytic spliceosome 'A' complex. Involved in pre-mRNA splicing as a component of pre-catalytic spliceosome 'B' complexes.</text>
</comment>
<protein>
    <recommendedName>
        <fullName evidence="13">Splicing factor 3A subunit 1</fullName>
    </recommendedName>
</protein>
<organism evidence="17 18">
    <name type="scientific">Holothuria leucospilota</name>
    <name type="common">Black long sea cucumber</name>
    <name type="synonym">Mertensiothuria leucospilota</name>
    <dbReference type="NCBI Taxonomy" id="206669"/>
    <lineage>
        <taxon>Eukaryota</taxon>
        <taxon>Metazoa</taxon>
        <taxon>Echinodermata</taxon>
        <taxon>Eleutherozoa</taxon>
        <taxon>Echinozoa</taxon>
        <taxon>Holothuroidea</taxon>
        <taxon>Aspidochirotacea</taxon>
        <taxon>Aspidochirotida</taxon>
        <taxon>Holothuriidae</taxon>
        <taxon>Holothuria</taxon>
    </lineage>
</organism>
<dbReference type="Pfam" id="PF01805">
    <property type="entry name" value="Surp"/>
    <property type="match status" value="2"/>
</dbReference>
<evidence type="ECO:0000259" key="15">
    <source>
        <dbReference type="PROSITE" id="PS50053"/>
    </source>
</evidence>
<evidence type="ECO:0000256" key="8">
    <source>
        <dbReference type="ARBA" id="ARBA00022990"/>
    </source>
</evidence>
<dbReference type="Proteomes" id="UP001152320">
    <property type="component" value="Chromosome 1"/>
</dbReference>
<keyword evidence="4" id="KW-0507">mRNA processing</keyword>
<feature type="region of interest" description="Disordered" evidence="14">
    <location>
        <begin position="1"/>
        <end position="28"/>
    </location>
</feature>
<evidence type="ECO:0000256" key="12">
    <source>
        <dbReference type="ARBA" id="ARBA00061882"/>
    </source>
</evidence>
<dbReference type="AlphaFoldDB" id="A0A9Q1CNW4"/>